<name>A0A0G4IMM3_PLABS</name>
<dbReference type="EMBL" id="CDSF01000057">
    <property type="protein sequence ID" value="CEO96355.1"/>
    <property type="molecule type" value="Genomic_DNA"/>
</dbReference>
<accession>A0A0G4IMM3</accession>
<reference evidence="2 4" key="2">
    <citation type="submission" date="2018-03" db="EMBL/GenBank/DDBJ databases">
        <authorList>
            <person name="Fogelqvist J."/>
        </authorList>
    </citation>
    <scope>NUCLEOTIDE SEQUENCE [LARGE SCALE GENOMIC DNA]</scope>
</reference>
<dbReference type="Proteomes" id="UP000290189">
    <property type="component" value="Unassembled WGS sequence"/>
</dbReference>
<evidence type="ECO:0000313" key="4">
    <source>
        <dbReference type="Proteomes" id="UP000290189"/>
    </source>
</evidence>
<evidence type="ECO:0000313" key="3">
    <source>
        <dbReference type="Proteomes" id="UP000039324"/>
    </source>
</evidence>
<reference evidence="1 3" key="1">
    <citation type="submission" date="2015-02" db="EMBL/GenBank/DDBJ databases">
        <authorList>
            <person name="Chooi Y.-H."/>
        </authorList>
    </citation>
    <scope>NUCLEOTIDE SEQUENCE [LARGE SCALE GENOMIC DNA]</scope>
    <source>
        <strain evidence="1">E3</strain>
    </source>
</reference>
<dbReference type="Proteomes" id="UP000039324">
    <property type="component" value="Unassembled WGS sequence"/>
</dbReference>
<gene>
    <name evidence="1" type="ORF">PBRA_005026</name>
    <name evidence="2" type="ORF">PLBR_LOCUS6509</name>
</gene>
<proteinExistence type="predicted"/>
<evidence type="ECO:0000313" key="1">
    <source>
        <dbReference type="EMBL" id="CEO96355.1"/>
    </source>
</evidence>
<sequence>MQLTVDDCNGDLVRPELLSHCLSPQQGAALVQVSEELLQTPALLCSLANRLDDAIEEQRRRLPHTAIRSDRHADLIHELLDGCPPEQVHIHAAMVSAMITRLIRELALIQKQVEFETSLAEAAGETLFTPAHDRQSAIDAEFAERYSDWFCSAMADDLEAVRRDENFQGTDDHMGILRDMIAAGHATFDSVDLRDLFNATHDSSASNVPISKSAVNQAAVHYDLPI</sequence>
<dbReference type="AlphaFoldDB" id="A0A0G4IMM3"/>
<keyword evidence="3" id="KW-1185">Reference proteome</keyword>
<protein>
    <submittedName>
        <fullName evidence="1">Uncharacterized protein</fullName>
    </submittedName>
</protein>
<dbReference type="EMBL" id="OVEO01000011">
    <property type="protein sequence ID" value="SPQ99294.1"/>
    <property type="molecule type" value="Genomic_DNA"/>
</dbReference>
<keyword evidence="2" id="KW-0496">Mitochondrion</keyword>
<organism evidence="1 3">
    <name type="scientific">Plasmodiophora brassicae</name>
    <name type="common">Clubroot disease agent</name>
    <dbReference type="NCBI Taxonomy" id="37360"/>
    <lineage>
        <taxon>Eukaryota</taxon>
        <taxon>Sar</taxon>
        <taxon>Rhizaria</taxon>
        <taxon>Endomyxa</taxon>
        <taxon>Phytomyxea</taxon>
        <taxon>Plasmodiophorida</taxon>
        <taxon>Plasmodiophoridae</taxon>
        <taxon>Plasmodiophora</taxon>
    </lineage>
</organism>
<evidence type="ECO:0000313" key="2">
    <source>
        <dbReference type="EMBL" id="SPQ99294.1"/>
    </source>
</evidence>
<geneLocation type="mitochondrion" evidence="2"/>